<dbReference type="InterPro" id="IPR036259">
    <property type="entry name" value="MFS_trans_sf"/>
</dbReference>
<feature type="transmembrane region" description="Helical" evidence="5">
    <location>
        <begin position="214"/>
        <end position="236"/>
    </location>
</feature>
<dbReference type="Proteomes" id="UP000664164">
    <property type="component" value="Unassembled WGS sequence"/>
</dbReference>
<evidence type="ECO:0000256" key="5">
    <source>
        <dbReference type="SAM" id="Phobius"/>
    </source>
</evidence>
<comment type="subcellular location">
    <subcellularLocation>
        <location evidence="1">Cell membrane</location>
        <topology evidence="1">Multi-pass membrane protein</topology>
    </subcellularLocation>
</comment>
<reference evidence="7" key="1">
    <citation type="submission" date="2021-03" db="EMBL/GenBank/DDBJ databases">
        <title>A new species, PO-11, isolated from a karst cave deposit.</title>
        <authorList>
            <person name="Zhaoxiaoyong W."/>
        </authorList>
    </citation>
    <scope>NUCLEOTIDE SEQUENCE</scope>
    <source>
        <strain evidence="7">PO-11</strain>
    </source>
</reference>
<protein>
    <submittedName>
        <fullName evidence="7">MFS transporter</fullName>
    </submittedName>
</protein>
<feature type="domain" description="Major facilitator superfamily (MFS) profile" evidence="6">
    <location>
        <begin position="1"/>
        <end position="403"/>
    </location>
</feature>
<keyword evidence="8" id="KW-1185">Reference proteome</keyword>
<dbReference type="RefSeq" id="WP_207616606.1">
    <property type="nucleotide sequence ID" value="NZ_JAFNLL010000029.1"/>
</dbReference>
<proteinExistence type="predicted"/>
<dbReference type="GO" id="GO:0005886">
    <property type="term" value="C:plasma membrane"/>
    <property type="evidence" value="ECO:0007669"/>
    <property type="project" value="UniProtKB-SubCell"/>
</dbReference>
<evidence type="ECO:0000256" key="1">
    <source>
        <dbReference type="ARBA" id="ARBA00004651"/>
    </source>
</evidence>
<dbReference type="Gene3D" id="1.20.1250.20">
    <property type="entry name" value="MFS general substrate transporter like domains"/>
    <property type="match status" value="1"/>
</dbReference>
<feature type="transmembrane region" description="Helical" evidence="5">
    <location>
        <begin position="9"/>
        <end position="30"/>
    </location>
</feature>
<feature type="transmembrane region" description="Helical" evidence="5">
    <location>
        <begin position="99"/>
        <end position="121"/>
    </location>
</feature>
<dbReference type="InterPro" id="IPR001958">
    <property type="entry name" value="Tet-R_TetA/multi-R_MdtG-like"/>
</dbReference>
<dbReference type="PRINTS" id="PR01035">
    <property type="entry name" value="TCRTETA"/>
</dbReference>
<evidence type="ECO:0000313" key="7">
    <source>
        <dbReference type="EMBL" id="MBO1268816.1"/>
    </source>
</evidence>
<evidence type="ECO:0000256" key="4">
    <source>
        <dbReference type="ARBA" id="ARBA00023136"/>
    </source>
</evidence>
<name>A0A939KN19_9MICC</name>
<evidence type="ECO:0000256" key="2">
    <source>
        <dbReference type="ARBA" id="ARBA00022692"/>
    </source>
</evidence>
<keyword evidence="4 5" id="KW-0472">Membrane</keyword>
<feature type="transmembrane region" description="Helical" evidence="5">
    <location>
        <begin position="75"/>
        <end position="93"/>
    </location>
</feature>
<sequence length="418" mass="42573">MSTLYRRHVLGIAGAHCASAFAALGLPPYLGVLLPQLGDPSARWAGVLYVLPTLFTALSAGVWGRLADRFGPKPLLIRAQIGLALAFALAAVAQDLPTLVVALVTQGVLGGTYSASTAYLASGLSGEPLSRGLALMQGSARTALVAAPVLAGLLAGVLDIRQMYGLAALLPLVAALCMLRMPALGRVDRVRPTRRTEPEATDDDGAPRRAAVTLAGLCTAEAGFVLVTVSTYPYFVPLMHLVAPWLPTWAPGLLFAAPHVIYLAFAAVVLRALRGQPRVGLTIAYAAAAASAVVHLVPVFVPGPGSLAWLLAGRLLLGVALALGLPALSLLAAEAAPFHTPGALFGRVEASSKSGAVLAGGTASALATLAPAALGPAAPLVIPLAAGAVLACTARRMTTPQQLPSFSIPVPVPDRSLT</sequence>
<feature type="transmembrane region" description="Helical" evidence="5">
    <location>
        <begin position="42"/>
        <end position="63"/>
    </location>
</feature>
<accession>A0A939KN19</accession>
<feature type="transmembrane region" description="Helical" evidence="5">
    <location>
        <begin position="282"/>
        <end position="301"/>
    </location>
</feature>
<feature type="transmembrane region" description="Helical" evidence="5">
    <location>
        <begin position="248"/>
        <end position="270"/>
    </location>
</feature>
<evidence type="ECO:0000313" key="8">
    <source>
        <dbReference type="Proteomes" id="UP000664164"/>
    </source>
</evidence>
<comment type="caution">
    <text evidence="7">The sequence shown here is derived from an EMBL/GenBank/DDBJ whole genome shotgun (WGS) entry which is preliminary data.</text>
</comment>
<feature type="transmembrane region" description="Helical" evidence="5">
    <location>
        <begin position="142"/>
        <end position="158"/>
    </location>
</feature>
<evidence type="ECO:0000256" key="3">
    <source>
        <dbReference type="ARBA" id="ARBA00022989"/>
    </source>
</evidence>
<gene>
    <name evidence="7" type="ORF">J1902_12690</name>
</gene>
<dbReference type="AlphaFoldDB" id="A0A939KN19"/>
<feature type="transmembrane region" description="Helical" evidence="5">
    <location>
        <begin position="307"/>
        <end position="333"/>
    </location>
</feature>
<keyword evidence="2 5" id="KW-0812">Transmembrane</keyword>
<keyword evidence="3 5" id="KW-1133">Transmembrane helix</keyword>
<dbReference type="PROSITE" id="PS50850">
    <property type="entry name" value="MFS"/>
    <property type="match status" value="1"/>
</dbReference>
<dbReference type="Pfam" id="PF07690">
    <property type="entry name" value="MFS_1"/>
    <property type="match status" value="1"/>
</dbReference>
<dbReference type="GO" id="GO:0022857">
    <property type="term" value="F:transmembrane transporter activity"/>
    <property type="evidence" value="ECO:0007669"/>
    <property type="project" value="InterPro"/>
</dbReference>
<dbReference type="EMBL" id="JAFNLL010000029">
    <property type="protein sequence ID" value="MBO1268816.1"/>
    <property type="molecule type" value="Genomic_DNA"/>
</dbReference>
<dbReference type="SUPFAM" id="SSF103473">
    <property type="entry name" value="MFS general substrate transporter"/>
    <property type="match status" value="1"/>
</dbReference>
<dbReference type="InterPro" id="IPR020846">
    <property type="entry name" value="MFS_dom"/>
</dbReference>
<organism evidence="7 8">
    <name type="scientific">Arthrobacter cavernae</name>
    <dbReference type="NCBI Taxonomy" id="2817681"/>
    <lineage>
        <taxon>Bacteria</taxon>
        <taxon>Bacillati</taxon>
        <taxon>Actinomycetota</taxon>
        <taxon>Actinomycetes</taxon>
        <taxon>Micrococcales</taxon>
        <taxon>Micrococcaceae</taxon>
        <taxon>Arthrobacter</taxon>
    </lineage>
</organism>
<dbReference type="PANTHER" id="PTHR23546:SF1">
    <property type="entry name" value="MEMBRANE PROTEIN"/>
    <property type="match status" value="1"/>
</dbReference>
<feature type="transmembrane region" description="Helical" evidence="5">
    <location>
        <begin position="164"/>
        <end position="185"/>
    </location>
</feature>
<evidence type="ECO:0000259" key="6">
    <source>
        <dbReference type="PROSITE" id="PS50850"/>
    </source>
</evidence>
<dbReference type="PANTHER" id="PTHR23546">
    <property type="entry name" value="TRANSPORT PROTEIN"/>
    <property type="match status" value="1"/>
</dbReference>
<dbReference type="InterPro" id="IPR011701">
    <property type="entry name" value="MFS"/>
</dbReference>